<protein>
    <submittedName>
        <fullName evidence="3">Uncharacterized protein</fullName>
    </submittedName>
</protein>
<evidence type="ECO:0000313" key="3">
    <source>
        <dbReference type="EMBL" id="MBP2233987.1"/>
    </source>
</evidence>
<accession>A0ABS4QWM6</accession>
<feature type="region of interest" description="Disordered" evidence="1">
    <location>
        <begin position="62"/>
        <end position="81"/>
    </location>
</feature>
<reference evidence="3 4" key="1">
    <citation type="submission" date="2021-03" db="EMBL/GenBank/DDBJ databases">
        <title>Genomic Encyclopedia of Type Strains, Phase IV (KMG-IV): sequencing the most valuable type-strain genomes for metagenomic binning, comparative biology and taxonomic classification.</title>
        <authorList>
            <person name="Goeker M."/>
        </authorList>
    </citation>
    <scope>NUCLEOTIDE SEQUENCE [LARGE SCALE GENOMIC DNA]</scope>
    <source>
        <strain evidence="3 4">DSM 13372</strain>
    </source>
</reference>
<keyword evidence="4" id="KW-1185">Reference proteome</keyword>
<feature type="chain" id="PRO_5045795782" evidence="2">
    <location>
        <begin position="26"/>
        <end position="138"/>
    </location>
</feature>
<feature type="region of interest" description="Disordered" evidence="1">
    <location>
        <begin position="93"/>
        <end position="138"/>
    </location>
</feature>
<evidence type="ECO:0000313" key="4">
    <source>
        <dbReference type="Proteomes" id="UP000730739"/>
    </source>
</evidence>
<feature type="signal peptide" evidence="2">
    <location>
        <begin position="1"/>
        <end position="25"/>
    </location>
</feature>
<name>A0ABS4QWM6_9HYPH</name>
<proteinExistence type="predicted"/>
<evidence type="ECO:0000256" key="2">
    <source>
        <dbReference type="SAM" id="SignalP"/>
    </source>
</evidence>
<dbReference type="EMBL" id="JAGILA010000001">
    <property type="protein sequence ID" value="MBP2233987.1"/>
    <property type="molecule type" value="Genomic_DNA"/>
</dbReference>
<dbReference type="Proteomes" id="UP000730739">
    <property type="component" value="Unassembled WGS sequence"/>
</dbReference>
<keyword evidence="2" id="KW-0732">Signal</keyword>
<evidence type="ECO:0000256" key="1">
    <source>
        <dbReference type="SAM" id="MobiDB-lite"/>
    </source>
</evidence>
<comment type="caution">
    <text evidence="3">The sequence shown here is derived from an EMBL/GenBank/DDBJ whole genome shotgun (WGS) entry which is preliminary data.</text>
</comment>
<sequence length="138" mass="14943">MNVSLKITALVLSSALAGAAAPALANGYYQGLDPHAPQAKRHFEPTMSLPPVLVTPVDTMATGSIEPTREPRDESLPPYIPGEGRYYFGTLPPELETPGVDTMATGSIEPTREPRDERLPRYIPGEGRYYRGIVPPTP</sequence>
<gene>
    <name evidence="3" type="ORF">J2Z31_000477</name>
</gene>
<organism evidence="3 4">
    <name type="scientific">Sinorhizobium kostiense</name>
    <dbReference type="NCBI Taxonomy" id="76747"/>
    <lineage>
        <taxon>Bacteria</taxon>
        <taxon>Pseudomonadati</taxon>
        <taxon>Pseudomonadota</taxon>
        <taxon>Alphaproteobacteria</taxon>
        <taxon>Hyphomicrobiales</taxon>
        <taxon>Rhizobiaceae</taxon>
        <taxon>Sinorhizobium/Ensifer group</taxon>
        <taxon>Sinorhizobium</taxon>
    </lineage>
</organism>
<feature type="compositionally biased region" description="Basic and acidic residues" evidence="1">
    <location>
        <begin position="110"/>
        <end position="120"/>
    </location>
</feature>
<dbReference type="RefSeq" id="WP_234939224.1">
    <property type="nucleotide sequence ID" value="NZ_JAGILA010000001.1"/>
</dbReference>